<accession>A0A235B710</accession>
<dbReference type="OrthoDB" id="9802028at2"/>
<evidence type="ECO:0000313" key="1">
    <source>
        <dbReference type="EMBL" id="OYD08090.1"/>
    </source>
</evidence>
<organism evidence="1 2">
    <name type="scientific">Paludifilum halophilum</name>
    <dbReference type="NCBI Taxonomy" id="1642702"/>
    <lineage>
        <taxon>Bacteria</taxon>
        <taxon>Bacillati</taxon>
        <taxon>Bacillota</taxon>
        <taxon>Bacilli</taxon>
        <taxon>Bacillales</taxon>
        <taxon>Thermoactinomycetaceae</taxon>
        <taxon>Paludifilum</taxon>
    </lineage>
</organism>
<dbReference type="InterPro" id="IPR032836">
    <property type="entry name" value="DsrE2-like"/>
</dbReference>
<evidence type="ECO:0000313" key="2">
    <source>
        <dbReference type="Proteomes" id="UP000215459"/>
    </source>
</evidence>
<dbReference type="Gene3D" id="3.40.1260.10">
    <property type="entry name" value="DsrEFH-like"/>
    <property type="match status" value="2"/>
</dbReference>
<dbReference type="Proteomes" id="UP000215459">
    <property type="component" value="Unassembled WGS sequence"/>
</dbReference>
<dbReference type="AlphaFoldDB" id="A0A235B710"/>
<gene>
    <name evidence="1" type="ORF">CHM34_08235</name>
</gene>
<keyword evidence="2" id="KW-1185">Reference proteome</keyword>
<dbReference type="SUPFAM" id="SSF75169">
    <property type="entry name" value="DsrEFH-like"/>
    <property type="match status" value="1"/>
</dbReference>
<comment type="caution">
    <text evidence="1">The sequence shown here is derived from an EMBL/GenBank/DDBJ whole genome shotgun (WGS) entry which is preliminary data.</text>
</comment>
<name>A0A235B710_9BACL</name>
<protein>
    <submittedName>
        <fullName evidence="1">Sulfur reduction protein DsrE</fullName>
    </submittedName>
</protein>
<dbReference type="InterPro" id="IPR027396">
    <property type="entry name" value="DsrEFH-like"/>
</dbReference>
<reference evidence="1 2" key="1">
    <citation type="submission" date="2017-07" db="EMBL/GenBank/DDBJ databases">
        <title>The genome sequence of Paludifilum halophilum highlights mechanisms for microbial adaptation to high salt environemnts.</title>
        <authorList>
            <person name="Belbahri L."/>
        </authorList>
    </citation>
    <scope>NUCLEOTIDE SEQUENCE [LARGE SCALE GENOMIC DNA]</scope>
    <source>
        <strain evidence="1 2">DSM 102817</strain>
    </source>
</reference>
<proteinExistence type="predicted"/>
<dbReference type="PANTHER" id="PTHR34655:SF2">
    <property type="entry name" value="PEROXIREDOXIN FAMILY PROTEIN"/>
    <property type="match status" value="1"/>
</dbReference>
<sequence length="132" mass="14010">MMAKKVAIIASNGDLETAYKALNIATAAVASDAEVGIFFTFEGLNIIHREGSQQLTMGPGKEHFAEGFQKAGVPSIGELQDMAREGGVQMIGCQMTMDVMGVEKEQLIEGVEVGGAVSFLDFAFDADITLSF</sequence>
<dbReference type="PANTHER" id="PTHR34655">
    <property type="entry name" value="CONSERVED WITHIN P. AEROPHILUM"/>
    <property type="match status" value="1"/>
</dbReference>
<dbReference type="Pfam" id="PF13686">
    <property type="entry name" value="DrsE_2"/>
    <property type="match status" value="1"/>
</dbReference>
<dbReference type="EMBL" id="NOWF01000004">
    <property type="protein sequence ID" value="OYD08090.1"/>
    <property type="molecule type" value="Genomic_DNA"/>
</dbReference>